<dbReference type="Pfam" id="PF00550">
    <property type="entry name" value="PP-binding"/>
    <property type="match status" value="1"/>
</dbReference>
<dbReference type="InterPro" id="IPR020806">
    <property type="entry name" value="PKS_PP-bd"/>
</dbReference>
<comment type="caution">
    <text evidence="6">The sequence shown here is derived from an EMBL/GenBank/DDBJ whole genome shotgun (WGS) entry which is preliminary data.</text>
</comment>
<dbReference type="FunFam" id="3.30.300.30:FF:000010">
    <property type="entry name" value="Enterobactin synthetase component F"/>
    <property type="match status" value="1"/>
</dbReference>
<dbReference type="Gene3D" id="3.30.559.10">
    <property type="entry name" value="Chloramphenicol acetyltransferase-like domain"/>
    <property type="match status" value="1"/>
</dbReference>
<dbReference type="RefSeq" id="WP_253780118.1">
    <property type="nucleotide sequence ID" value="NZ_JAMTCK010000025.1"/>
</dbReference>
<dbReference type="PANTHER" id="PTHR45527">
    <property type="entry name" value="NONRIBOSOMAL PEPTIDE SYNTHETASE"/>
    <property type="match status" value="1"/>
</dbReference>
<dbReference type="InterPro" id="IPR009081">
    <property type="entry name" value="PP-bd_ACP"/>
</dbReference>
<dbReference type="Pfam" id="PF00668">
    <property type="entry name" value="Condensation"/>
    <property type="match status" value="1"/>
</dbReference>
<dbReference type="SUPFAM" id="SSF47336">
    <property type="entry name" value="ACP-like"/>
    <property type="match status" value="1"/>
</dbReference>
<dbReference type="PANTHER" id="PTHR45527:SF1">
    <property type="entry name" value="FATTY ACID SYNTHASE"/>
    <property type="match status" value="1"/>
</dbReference>
<dbReference type="InterPro" id="IPR001242">
    <property type="entry name" value="Condensation_dom"/>
</dbReference>
<dbReference type="FunFam" id="3.30.559.10:FF:000012">
    <property type="entry name" value="Non-ribosomal peptide synthetase"/>
    <property type="match status" value="1"/>
</dbReference>
<proteinExistence type="predicted"/>
<dbReference type="Pfam" id="PF13193">
    <property type="entry name" value="AMP-binding_C"/>
    <property type="match status" value="1"/>
</dbReference>
<evidence type="ECO:0000256" key="3">
    <source>
        <dbReference type="ARBA" id="ARBA00022553"/>
    </source>
</evidence>
<dbReference type="InterPro" id="IPR023213">
    <property type="entry name" value="CAT-like_dom_sf"/>
</dbReference>
<dbReference type="EMBL" id="JAMTCK010000025">
    <property type="protein sequence ID" value="MCP2170131.1"/>
    <property type="molecule type" value="Genomic_DNA"/>
</dbReference>
<organism evidence="6 7">
    <name type="scientific">Goodfellowiella coeruleoviolacea</name>
    <dbReference type="NCBI Taxonomy" id="334858"/>
    <lineage>
        <taxon>Bacteria</taxon>
        <taxon>Bacillati</taxon>
        <taxon>Actinomycetota</taxon>
        <taxon>Actinomycetes</taxon>
        <taxon>Pseudonocardiales</taxon>
        <taxon>Pseudonocardiaceae</taxon>
        <taxon>Goodfellowiella</taxon>
    </lineage>
</organism>
<keyword evidence="7" id="KW-1185">Reference proteome</keyword>
<dbReference type="InterPro" id="IPR006162">
    <property type="entry name" value="Ppantetheine_attach_site"/>
</dbReference>
<dbReference type="GO" id="GO:0005829">
    <property type="term" value="C:cytosol"/>
    <property type="evidence" value="ECO:0007669"/>
    <property type="project" value="TreeGrafter"/>
</dbReference>
<dbReference type="Gene3D" id="3.30.300.30">
    <property type="match status" value="1"/>
</dbReference>
<dbReference type="GO" id="GO:0043041">
    <property type="term" value="P:amino acid activation for nonribosomal peptide biosynthetic process"/>
    <property type="evidence" value="ECO:0007669"/>
    <property type="project" value="TreeGrafter"/>
</dbReference>
<reference evidence="6" key="1">
    <citation type="submission" date="2022-06" db="EMBL/GenBank/DDBJ databases">
        <title>Genomic Encyclopedia of Archaeal and Bacterial Type Strains, Phase II (KMG-II): from individual species to whole genera.</title>
        <authorList>
            <person name="Goeker M."/>
        </authorList>
    </citation>
    <scope>NUCLEOTIDE SEQUENCE</scope>
    <source>
        <strain evidence="6">DSM 43935</strain>
    </source>
</reference>
<accession>A0AAE3GKY9</accession>
<feature type="non-terminal residue" evidence="6">
    <location>
        <position position="397"/>
    </location>
</feature>
<evidence type="ECO:0000256" key="2">
    <source>
        <dbReference type="ARBA" id="ARBA00022450"/>
    </source>
</evidence>
<name>A0AAE3GKY9_9PSEU</name>
<feature type="region of interest" description="Disordered" evidence="4">
    <location>
        <begin position="97"/>
        <end position="117"/>
    </location>
</feature>
<dbReference type="AlphaFoldDB" id="A0AAE3GKY9"/>
<comment type="cofactor">
    <cofactor evidence="1">
        <name>pantetheine 4'-phosphate</name>
        <dbReference type="ChEBI" id="CHEBI:47942"/>
    </cofactor>
</comment>
<dbReference type="InterPro" id="IPR025110">
    <property type="entry name" value="AMP-bd_C"/>
</dbReference>
<evidence type="ECO:0000259" key="5">
    <source>
        <dbReference type="PROSITE" id="PS50075"/>
    </source>
</evidence>
<feature type="non-terminal residue" evidence="6">
    <location>
        <position position="1"/>
    </location>
</feature>
<dbReference type="GO" id="GO:0008610">
    <property type="term" value="P:lipid biosynthetic process"/>
    <property type="evidence" value="ECO:0007669"/>
    <property type="project" value="UniProtKB-ARBA"/>
</dbReference>
<dbReference type="GO" id="GO:0003824">
    <property type="term" value="F:catalytic activity"/>
    <property type="evidence" value="ECO:0007669"/>
    <property type="project" value="InterPro"/>
</dbReference>
<dbReference type="PROSITE" id="PS00012">
    <property type="entry name" value="PHOSPHOPANTETHEINE"/>
    <property type="match status" value="1"/>
</dbReference>
<dbReference type="FunFam" id="1.10.1200.10:FF:000016">
    <property type="entry name" value="Non-ribosomal peptide synthase"/>
    <property type="match status" value="1"/>
</dbReference>
<dbReference type="Gene3D" id="1.10.1200.10">
    <property type="entry name" value="ACP-like"/>
    <property type="match status" value="1"/>
</dbReference>
<dbReference type="SUPFAM" id="SSF56801">
    <property type="entry name" value="Acetyl-CoA synthetase-like"/>
    <property type="match status" value="1"/>
</dbReference>
<dbReference type="InterPro" id="IPR036736">
    <property type="entry name" value="ACP-like_sf"/>
</dbReference>
<dbReference type="GO" id="GO:0044550">
    <property type="term" value="P:secondary metabolite biosynthetic process"/>
    <property type="evidence" value="ECO:0007669"/>
    <property type="project" value="TreeGrafter"/>
</dbReference>
<evidence type="ECO:0000256" key="4">
    <source>
        <dbReference type="SAM" id="MobiDB-lite"/>
    </source>
</evidence>
<gene>
    <name evidence="6" type="ORF">LX83_007022</name>
</gene>
<protein>
    <submittedName>
        <fullName evidence="6">Phosphopantetheine attachment site</fullName>
    </submittedName>
</protein>
<evidence type="ECO:0000256" key="1">
    <source>
        <dbReference type="ARBA" id="ARBA00001957"/>
    </source>
</evidence>
<evidence type="ECO:0000313" key="6">
    <source>
        <dbReference type="EMBL" id="MCP2170131.1"/>
    </source>
</evidence>
<evidence type="ECO:0000313" key="7">
    <source>
        <dbReference type="Proteomes" id="UP001206128"/>
    </source>
</evidence>
<sequence length="397" mass="42862">EFVGRVDDQVKIRGFRVEPGEVEAVLASHPAIAQAAVTAQESRTGQRLLAYLVTEAGHAAPDTADIREHAARLLPEALVPSAFLVLDRLPLTANGKLDRSALPAPDRTLPRPGRSPRTPREKVLCALFADVLGIPEVGVDDGFFALGGHSLLAMRLVARIRRTLHTEVSVRTVFEAPTVAGLAARIDGPGPARPPIVPVERPELIPLSFAQQRLWFLDQLRPGSTEYQVPVALRLFGPLDRAALAEALTAVVARHEALRTTFQVADGTASQVIHPPTEVPLPVLDLRGRGAELDEVLRAEISCPHDLTHGPLLRALLIHLADADHVLLLQLHHIITDGWSMGVLLGDLATGYRAARDGEPVVLPPPPVQYADYAVWQRRVFGGSGSDGVLAGQLDHW</sequence>
<keyword evidence="3" id="KW-0597">Phosphoprotein</keyword>
<dbReference type="GO" id="GO:0031177">
    <property type="term" value="F:phosphopantetheine binding"/>
    <property type="evidence" value="ECO:0007669"/>
    <property type="project" value="InterPro"/>
</dbReference>
<keyword evidence="2" id="KW-0596">Phosphopantetheine</keyword>
<dbReference type="GO" id="GO:0072330">
    <property type="term" value="P:monocarboxylic acid biosynthetic process"/>
    <property type="evidence" value="ECO:0007669"/>
    <property type="project" value="UniProtKB-ARBA"/>
</dbReference>
<feature type="domain" description="Carrier" evidence="5">
    <location>
        <begin position="115"/>
        <end position="190"/>
    </location>
</feature>
<dbReference type="Proteomes" id="UP001206128">
    <property type="component" value="Unassembled WGS sequence"/>
</dbReference>
<dbReference type="SMART" id="SM00823">
    <property type="entry name" value="PKS_PP"/>
    <property type="match status" value="1"/>
</dbReference>
<dbReference type="SUPFAM" id="SSF52777">
    <property type="entry name" value="CoA-dependent acyltransferases"/>
    <property type="match status" value="1"/>
</dbReference>
<dbReference type="PROSITE" id="PS50075">
    <property type="entry name" value="CARRIER"/>
    <property type="match status" value="1"/>
</dbReference>
<dbReference type="InterPro" id="IPR045851">
    <property type="entry name" value="AMP-bd_C_sf"/>
</dbReference>